<dbReference type="Gene3D" id="3.30.230.10">
    <property type="match status" value="1"/>
</dbReference>
<dbReference type="Pfam" id="PF00288">
    <property type="entry name" value="GHMP_kinases_N"/>
    <property type="match status" value="1"/>
</dbReference>
<keyword evidence="10 13" id="KW-0067">ATP-binding</keyword>
<accession>A0A1F2PFL3</accession>
<evidence type="ECO:0000259" key="15">
    <source>
        <dbReference type="Pfam" id="PF08544"/>
    </source>
</evidence>
<dbReference type="SUPFAM" id="SSF54211">
    <property type="entry name" value="Ribosomal protein S5 domain 2-like"/>
    <property type="match status" value="1"/>
</dbReference>
<dbReference type="AlphaFoldDB" id="A0A1F2PFL3"/>
<keyword evidence="8 13" id="KW-0547">Nucleotide-binding</keyword>
<evidence type="ECO:0000256" key="5">
    <source>
        <dbReference type="ARBA" id="ARBA00022605"/>
    </source>
</evidence>
<dbReference type="Gene3D" id="3.30.70.890">
    <property type="entry name" value="GHMP kinase, C-terminal domain"/>
    <property type="match status" value="1"/>
</dbReference>
<dbReference type="EMBL" id="LKEU01000033">
    <property type="protein sequence ID" value="OFV70083.1"/>
    <property type="molecule type" value="Genomic_DNA"/>
</dbReference>
<dbReference type="InterPro" id="IPR013750">
    <property type="entry name" value="GHMP_kinase_C_dom"/>
</dbReference>
<dbReference type="PIRSF" id="PIRSF000676">
    <property type="entry name" value="Homoser_kin"/>
    <property type="match status" value="1"/>
</dbReference>
<dbReference type="GO" id="GO:0009088">
    <property type="term" value="P:threonine biosynthetic process"/>
    <property type="evidence" value="ECO:0007669"/>
    <property type="project" value="UniProtKB-UniRule"/>
</dbReference>
<sequence>MIKVQVPGTSANIGPGFDAFGLALSIYNTFSFEEKNDGKLTIRGVERKYQSDTNLVYRSMQKVFKKVGYRPRGLYIHTAVDIPISRGLGSSATCIVGGLFGANALIGSPLKADELFDIAVELEGHPDNVAPAIFGGLVVSMNDHGKNTYIKSLVHPCYEFYALVPDFPLSTSDARQVLPKKISFADATHNLPRATMTYLALANGAEDILKLCMKDRLHQPYRKKLIAHYDVITKKAREMGCLNTCISGAGPTILAINSVDNRGFKPDMQAYLAEKAPGWQLISLTPDHTGVQILGG</sequence>
<dbReference type="PROSITE" id="PS00627">
    <property type="entry name" value="GHMP_KINASES_ATP"/>
    <property type="match status" value="1"/>
</dbReference>
<dbReference type="OrthoDB" id="9769912at2"/>
<dbReference type="SUPFAM" id="SSF55060">
    <property type="entry name" value="GHMP Kinase, C-terminal domain"/>
    <property type="match status" value="1"/>
</dbReference>
<proteinExistence type="inferred from homology"/>
<evidence type="ECO:0000256" key="7">
    <source>
        <dbReference type="ARBA" id="ARBA00022697"/>
    </source>
</evidence>
<keyword evidence="13" id="KW-0963">Cytoplasm</keyword>
<dbReference type="InterPro" id="IPR020568">
    <property type="entry name" value="Ribosomal_Su5_D2-typ_SF"/>
</dbReference>
<evidence type="ECO:0000256" key="3">
    <source>
        <dbReference type="ARBA" id="ARBA00012078"/>
    </source>
</evidence>
<dbReference type="GO" id="GO:0004413">
    <property type="term" value="F:homoserine kinase activity"/>
    <property type="evidence" value="ECO:0007669"/>
    <property type="project" value="UniProtKB-UniRule"/>
</dbReference>
<evidence type="ECO:0000256" key="11">
    <source>
        <dbReference type="ARBA" id="ARBA00049375"/>
    </source>
</evidence>
<evidence type="ECO:0000313" key="16">
    <source>
        <dbReference type="EMBL" id="OFV70083.1"/>
    </source>
</evidence>
<evidence type="ECO:0000256" key="6">
    <source>
        <dbReference type="ARBA" id="ARBA00022679"/>
    </source>
</evidence>
<dbReference type="UniPathway" id="UPA00050">
    <property type="reaction ID" value="UER00064"/>
</dbReference>
<dbReference type="GO" id="GO:0005737">
    <property type="term" value="C:cytoplasm"/>
    <property type="evidence" value="ECO:0007669"/>
    <property type="project" value="UniProtKB-SubCell"/>
</dbReference>
<feature type="binding site" evidence="13">
    <location>
        <begin position="83"/>
        <end position="93"/>
    </location>
    <ligand>
        <name>ATP</name>
        <dbReference type="ChEBI" id="CHEBI:30616"/>
    </ligand>
</feature>
<organism evidence="16 17">
    <name type="scientific">Acetobacterium wieringae</name>
    <dbReference type="NCBI Taxonomy" id="52694"/>
    <lineage>
        <taxon>Bacteria</taxon>
        <taxon>Bacillati</taxon>
        <taxon>Bacillota</taxon>
        <taxon>Clostridia</taxon>
        <taxon>Eubacteriales</taxon>
        <taxon>Eubacteriaceae</taxon>
        <taxon>Acetobacterium</taxon>
    </lineage>
</organism>
<evidence type="ECO:0000256" key="8">
    <source>
        <dbReference type="ARBA" id="ARBA00022741"/>
    </source>
</evidence>
<reference evidence="16 17" key="1">
    <citation type="submission" date="2015-09" db="EMBL/GenBank/DDBJ databases">
        <title>Genome sequence of Acetobacterium wieringae DSM 1911.</title>
        <authorList>
            <person name="Poehlein A."/>
            <person name="Bengelsdorf F.R."/>
            <person name="Schiel-Bengelsdorf B."/>
            <person name="Duerre P."/>
            <person name="Daniel R."/>
        </authorList>
    </citation>
    <scope>NUCLEOTIDE SEQUENCE [LARGE SCALE GENOMIC DNA]</scope>
    <source>
        <strain evidence="16 17">DSM 1911</strain>
    </source>
</reference>
<dbReference type="InterPro" id="IPR000870">
    <property type="entry name" value="Homoserine_kinase"/>
</dbReference>
<keyword evidence="6 13" id="KW-0808">Transferase</keyword>
<name>A0A1F2PFL3_9FIRM</name>
<evidence type="ECO:0000256" key="12">
    <source>
        <dbReference type="ARBA" id="ARBA00049954"/>
    </source>
</evidence>
<dbReference type="HAMAP" id="MF_00384">
    <property type="entry name" value="Homoser_kinase"/>
    <property type="match status" value="1"/>
</dbReference>
<gene>
    <name evidence="13 16" type="primary">thrB</name>
    <name evidence="16" type="ORF">ACWI_22880</name>
</gene>
<keyword evidence="5 13" id="KW-0028">Amino-acid biosynthesis</keyword>
<evidence type="ECO:0000256" key="13">
    <source>
        <dbReference type="HAMAP-Rule" id="MF_00384"/>
    </source>
</evidence>
<dbReference type="STRING" id="52694.ACWI_22880"/>
<dbReference type="GO" id="GO:0005524">
    <property type="term" value="F:ATP binding"/>
    <property type="evidence" value="ECO:0007669"/>
    <property type="project" value="UniProtKB-UniRule"/>
</dbReference>
<dbReference type="PRINTS" id="PR00958">
    <property type="entry name" value="HOMSERKINASE"/>
</dbReference>
<comment type="function">
    <text evidence="12 13">Catalyzes the ATP-dependent phosphorylation of L-homoserine to L-homoserine phosphate.</text>
</comment>
<keyword evidence="9 13" id="KW-0418">Kinase</keyword>
<dbReference type="NCBIfam" id="TIGR00191">
    <property type="entry name" value="thrB"/>
    <property type="match status" value="1"/>
</dbReference>
<dbReference type="Proteomes" id="UP000176244">
    <property type="component" value="Unassembled WGS sequence"/>
</dbReference>
<dbReference type="Pfam" id="PF08544">
    <property type="entry name" value="GHMP_kinases_C"/>
    <property type="match status" value="1"/>
</dbReference>
<dbReference type="RefSeq" id="WP_070371573.1">
    <property type="nucleotide sequence ID" value="NZ_CP097897.1"/>
</dbReference>
<evidence type="ECO:0000256" key="4">
    <source>
        <dbReference type="ARBA" id="ARBA00017858"/>
    </source>
</evidence>
<evidence type="ECO:0000259" key="14">
    <source>
        <dbReference type="Pfam" id="PF00288"/>
    </source>
</evidence>
<evidence type="ECO:0000256" key="9">
    <source>
        <dbReference type="ARBA" id="ARBA00022777"/>
    </source>
</evidence>
<dbReference type="EC" id="2.7.1.39" evidence="3 13"/>
<evidence type="ECO:0000256" key="1">
    <source>
        <dbReference type="ARBA" id="ARBA00005015"/>
    </source>
</evidence>
<comment type="catalytic activity">
    <reaction evidence="11 13">
        <text>L-homoserine + ATP = O-phospho-L-homoserine + ADP + H(+)</text>
        <dbReference type="Rhea" id="RHEA:13985"/>
        <dbReference type="ChEBI" id="CHEBI:15378"/>
        <dbReference type="ChEBI" id="CHEBI:30616"/>
        <dbReference type="ChEBI" id="CHEBI:57476"/>
        <dbReference type="ChEBI" id="CHEBI:57590"/>
        <dbReference type="ChEBI" id="CHEBI:456216"/>
        <dbReference type="EC" id="2.7.1.39"/>
    </reaction>
</comment>
<dbReference type="InterPro" id="IPR036554">
    <property type="entry name" value="GHMP_kinase_C_sf"/>
</dbReference>
<evidence type="ECO:0000313" key="17">
    <source>
        <dbReference type="Proteomes" id="UP000176244"/>
    </source>
</evidence>
<dbReference type="PANTHER" id="PTHR20861:SF1">
    <property type="entry name" value="HOMOSERINE KINASE"/>
    <property type="match status" value="1"/>
</dbReference>
<feature type="domain" description="GHMP kinase C-terminal" evidence="15">
    <location>
        <begin position="208"/>
        <end position="256"/>
    </location>
</feature>
<comment type="pathway">
    <text evidence="1 13">Amino-acid biosynthesis; L-threonine biosynthesis; L-threonine from L-aspartate: step 4/5.</text>
</comment>
<evidence type="ECO:0000256" key="10">
    <source>
        <dbReference type="ARBA" id="ARBA00022840"/>
    </source>
</evidence>
<protein>
    <recommendedName>
        <fullName evidence="4 13">Homoserine kinase</fullName>
        <shortName evidence="13">HK</shortName>
        <shortName evidence="13">HSK</shortName>
        <ecNumber evidence="3 13">2.7.1.39</ecNumber>
    </recommendedName>
</protein>
<dbReference type="InterPro" id="IPR006204">
    <property type="entry name" value="GHMP_kinase_N_dom"/>
</dbReference>
<feature type="domain" description="GHMP kinase N-terminal" evidence="14">
    <location>
        <begin position="54"/>
        <end position="136"/>
    </location>
</feature>
<comment type="subcellular location">
    <subcellularLocation>
        <location evidence="13">Cytoplasm</location>
    </subcellularLocation>
</comment>
<evidence type="ECO:0000256" key="2">
    <source>
        <dbReference type="ARBA" id="ARBA00007370"/>
    </source>
</evidence>
<dbReference type="PANTHER" id="PTHR20861">
    <property type="entry name" value="HOMOSERINE/4-DIPHOSPHOCYTIDYL-2-C-METHYL-D-ERYTHRITOL KINASE"/>
    <property type="match status" value="1"/>
</dbReference>
<comment type="caution">
    <text evidence="16">The sequence shown here is derived from an EMBL/GenBank/DDBJ whole genome shotgun (WGS) entry which is preliminary data.</text>
</comment>
<dbReference type="InterPro" id="IPR014721">
    <property type="entry name" value="Ribsml_uS5_D2-typ_fold_subgr"/>
</dbReference>
<dbReference type="InterPro" id="IPR006203">
    <property type="entry name" value="GHMP_knse_ATP-bd_CS"/>
</dbReference>
<comment type="similarity">
    <text evidence="2 13">Belongs to the GHMP kinase family. Homoserine kinase subfamily.</text>
</comment>
<keyword evidence="7 13" id="KW-0791">Threonine biosynthesis</keyword>